<comment type="caution">
    <text evidence="1">The sequence shown here is derived from an EMBL/GenBank/DDBJ whole genome shotgun (WGS) entry which is preliminary data.</text>
</comment>
<reference evidence="2" key="1">
    <citation type="journal article" date="2019" name="Int. J. Syst. Evol. Microbiol.">
        <title>The Global Catalogue of Microorganisms (GCM) 10K type strain sequencing project: providing services to taxonomists for standard genome sequencing and annotation.</title>
        <authorList>
            <consortium name="The Broad Institute Genomics Platform"/>
            <consortium name="The Broad Institute Genome Sequencing Center for Infectious Disease"/>
            <person name="Wu L."/>
            <person name="Ma J."/>
        </authorList>
    </citation>
    <scope>NUCLEOTIDE SEQUENCE [LARGE SCALE GENOMIC DNA]</scope>
    <source>
        <strain evidence="2">KCTC 42143</strain>
    </source>
</reference>
<organism evidence="1 2">
    <name type="scientific">Carnobacterium antarcticum</name>
    <dbReference type="NCBI Taxonomy" id="2126436"/>
    <lineage>
        <taxon>Bacteria</taxon>
        <taxon>Bacillati</taxon>
        <taxon>Bacillota</taxon>
        <taxon>Bacilli</taxon>
        <taxon>Lactobacillales</taxon>
        <taxon>Carnobacteriaceae</taxon>
        <taxon>Carnobacterium</taxon>
    </lineage>
</organism>
<sequence>MNIYSEVTGNRTNDKGEQLLTIKLDKNIPGYMLERYLDENGQLSGEFTLFDNRIITAPQRKKIHAIFGDIVKATGDGKSDYDIESIKYDMKLIFCEQEKIKMFSLSEKSKTCTVTLASQFITFLLDFCMEYKIGLTVPPLSLVEDIKHYLIKCLHERQCAICWEHGEVHHVDTVGAGRDRKHIDHTKHELMCLCRTHHQESHTIGQITFAKKHHVLGVVMNDEQFKKLKYKG</sequence>
<protein>
    <submittedName>
        <fullName evidence="1">HNHc nuclease</fullName>
    </submittedName>
</protein>
<dbReference type="InterPro" id="IPR036619">
    <property type="entry name" value="NinB_sf"/>
</dbReference>
<dbReference type="Proteomes" id="UP001597285">
    <property type="component" value="Unassembled WGS sequence"/>
</dbReference>
<keyword evidence="2" id="KW-1185">Reference proteome</keyword>
<gene>
    <name evidence="1" type="ORF">ACFSBK_05925</name>
</gene>
<dbReference type="Gene3D" id="1.10.3790.10">
    <property type="entry name" value="NinB"/>
    <property type="match status" value="1"/>
</dbReference>
<dbReference type="EMBL" id="JBHUFF010000013">
    <property type="protein sequence ID" value="MFD1799387.1"/>
    <property type="molecule type" value="Genomic_DNA"/>
</dbReference>
<dbReference type="Pfam" id="PF16784">
    <property type="entry name" value="HNHc_6"/>
    <property type="match status" value="1"/>
</dbReference>
<evidence type="ECO:0000313" key="2">
    <source>
        <dbReference type="Proteomes" id="UP001597285"/>
    </source>
</evidence>
<proteinExistence type="predicted"/>
<evidence type="ECO:0000313" key="1">
    <source>
        <dbReference type="EMBL" id="MFD1799387.1"/>
    </source>
</evidence>
<accession>A0ABW4NR60</accession>
<dbReference type="InterPro" id="IPR041242">
    <property type="entry name" value="HNHc_6"/>
</dbReference>
<dbReference type="RefSeq" id="WP_058918416.1">
    <property type="nucleotide sequence ID" value="NZ_JBHSQC010000025.1"/>
</dbReference>
<name>A0ABW4NR60_9LACT</name>